<evidence type="ECO:0000256" key="15">
    <source>
        <dbReference type="HAMAP-Rule" id="MF_01351"/>
    </source>
</evidence>
<dbReference type="GO" id="GO:0050136">
    <property type="term" value="F:NADH dehydrogenase (quinone) (non-electrogenic) activity"/>
    <property type="evidence" value="ECO:0007669"/>
    <property type="project" value="UniProtKB-UniRule"/>
</dbReference>
<dbReference type="GO" id="GO:0005506">
    <property type="term" value="F:iron ion binding"/>
    <property type="evidence" value="ECO:0007669"/>
    <property type="project" value="UniProtKB-UniRule"/>
</dbReference>
<feature type="transmembrane region" description="Helical" evidence="14">
    <location>
        <begin position="341"/>
        <end position="361"/>
    </location>
</feature>
<feature type="compositionally biased region" description="Basic and acidic residues" evidence="17">
    <location>
        <begin position="401"/>
        <end position="413"/>
    </location>
</feature>
<evidence type="ECO:0000256" key="16">
    <source>
        <dbReference type="RuleBase" id="RU000471"/>
    </source>
</evidence>
<feature type="region of interest" description="Disordered" evidence="17">
    <location>
        <begin position="401"/>
        <end position="421"/>
    </location>
</feature>
<evidence type="ECO:0000256" key="2">
    <source>
        <dbReference type="ARBA" id="ARBA00022475"/>
    </source>
</evidence>
<dbReference type="SUPFAM" id="SSF54862">
    <property type="entry name" value="4Fe-4S ferredoxins"/>
    <property type="match status" value="1"/>
</dbReference>
<keyword evidence="12 15" id="KW-0520">NAD</keyword>
<evidence type="ECO:0000256" key="17">
    <source>
        <dbReference type="SAM" id="MobiDB-lite"/>
    </source>
</evidence>
<feature type="binding site" evidence="15">
    <location>
        <position position="519"/>
    </location>
    <ligand>
        <name>[4Fe-4S] cluster</name>
        <dbReference type="ChEBI" id="CHEBI:49883"/>
        <label>2</label>
    </ligand>
</feature>
<evidence type="ECO:0000256" key="6">
    <source>
        <dbReference type="ARBA" id="ARBA00022723"/>
    </source>
</evidence>
<dbReference type="Pfam" id="PF12838">
    <property type="entry name" value="Fer4_7"/>
    <property type="match status" value="1"/>
</dbReference>
<dbReference type="PROSITE" id="PS00668">
    <property type="entry name" value="COMPLEX1_ND1_2"/>
    <property type="match status" value="1"/>
</dbReference>
<evidence type="ECO:0000256" key="5">
    <source>
        <dbReference type="ARBA" id="ARBA00022719"/>
    </source>
</evidence>
<dbReference type="EMBL" id="CP074402">
    <property type="protein sequence ID" value="QVJ01249.1"/>
    <property type="molecule type" value="Genomic_DNA"/>
</dbReference>
<dbReference type="HAMAP" id="MF_01350">
    <property type="entry name" value="NDH1_NuoH"/>
    <property type="match status" value="1"/>
</dbReference>
<feature type="region of interest" description="Disordered" evidence="17">
    <location>
        <begin position="599"/>
        <end position="637"/>
    </location>
</feature>
<dbReference type="InterPro" id="IPR001694">
    <property type="entry name" value="NADH_UbQ_OxRdtase_su1/FPO"/>
</dbReference>
<feature type="transmembrane region" description="Helical" evidence="14">
    <location>
        <begin position="367"/>
        <end position="390"/>
    </location>
</feature>
<keyword evidence="19" id="KW-0560">Oxidoreductase</keyword>
<feature type="transmembrane region" description="Helical" evidence="14">
    <location>
        <begin position="97"/>
        <end position="119"/>
    </location>
</feature>
<evidence type="ECO:0000256" key="3">
    <source>
        <dbReference type="ARBA" id="ARBA00022485"/>
    </source>
</evidence>
<protein>
    <recommendedName>
        <fullName evidence="14 15">Multifunctional fusion protein</fullName>
    </recommendedName>
    <domain>
        <recommendedName>
            <fullName evidence="15">NADH-quinone oxidoreductase subunit I</fullName>
            <ecNumber evidence="15">7.1.1.-</ecNumber>
        </recommendedName>
        <alternativeName>
            <fullName evidence="15">NADH dehydrogenase I subunit I</fullName>
        </alternativeName>
        <alternativeName>
            <fullName evidence="15">NDH-1 subunit I</fullName>
        </alternativeName>
    </domain>
    <domain>
        <recommendedName>
            <fullName evidence="14">NADH-quinone oxidoreductase subunit H</fullName>
        </recommendedName>
        <alternativeName>
            <fullName evidence="14">NADH dehydrogenase I subunit H</fullName>
        </alternativeName>
        <alternativeName>
            <fullName evidence="14">NDH-1 subunit H</fullName>
        </alternativeName>
    </domain>
</protein>
<dbReference type="GO" id="GO:0009060">
    <property type="term" value="P:aerobic respiration"/>
    <property type="evidence" value="ECO:0007669"/>
    <property type="project" value="TreeGrafter"/>
</dbReference>
<feature type="binding site" evidence="15">
    <location>
        <position position="560"/>
    </location>
    <ligand>
        <name>[4Fe-4S] cluster</name>
        <dbReference type="ChEBI" id="CHEBI:49883"/>
        <label>2</label>
    </ligand>
</feature>
<dbReference type="InterPro" id="IPR010226">
    <property type="entry name" value="NADH_quinone_OxRdtase_chainI"/>
</dbReference>
<keyword evidence="5 15" id="KW-0874">Quinone</keyword>
<dbReference type="Pfam" id="PF00146">
    <property type="entry name" value="NADHdh"/>
    <property type="match status" value="1"/>
</dbReference>
<dbReference type="InterPro" id="IPR017900">
    <property type="entry name" value="4Fe4S_Fe_S_CS"/>
</dbReference>
<dbReference type="Gene3D" id="3.30.70.3270">
    <property type="match status" value="1"/>
</dbReference>
<evidence type="ECO:0000256" key="13">
    <source>
        <dbReference type="ARBA" id="ARBA00023136"/>
    </source>
</evidence>
<evidence type="ECO:0000256" key="12">
    <source>
        <dbReference type="ARBA" id="ARBA00023027"/>
    </source>
</evidence>
<evidence type="ECO:0000256" key="8">
    <source>
        <dbReference type="ARBA" id="ARBA00022967"/>
    </source>
</evidence>
<keyword evidence="6 15" id="KW-0479">Metal-binding</keyword>
<comment type="cofactor">
    <cofactor evidence="15">
        <name>[4Fe-4S] cluster</name>
        <dbReference type="ChEBI" id="CHEBI:49883"/>
    </cofactor>
    <text evidence="15">Binds 2 [4Fe-4S] clusters per subunit.</text>
</comment>
<dbReference type="NCBIfam" id="NF004743">
    <property type="entry name" value="PRK06076.1-4"/>
    <property type="match status" value="1"/>
</dbReference>
<feature type="transmembrane region" description="Helical" evidence="14">
    <location>
        <begin position="211"/>
        <end position="229"/>
    </location>
</feature>
<feature type="transmembrane region" description="Helical" evidence="14">
    <location>
        <begin position="267"/>
        <end position="287"/>
    </location>
</feature>
<organism evidence="19 20">
    <name type="scientific">Nocardiopsis eucommiae</name>
    <dbReference type="NCBI Taxonomy" id="2831970"/>
    <lineage>
        <taxon>Bacteria</taxon>
        <taxon>Bacillati</taxon>
        <taxon>Actinomycetota</taxon>
        <taxon>Actinomycetes</taxon>
        <taxon>Streptosporangiales</taxon>
        <taxon>Nocardiopsidaceae</taxon>
        <taxon>Nocardiopsis</taxon>
    </lineage>
</organism>
<comment type="subunit">
    <text evidence="15">NDH-1 is composed of 14 different subunits. Subunits NuoA, H, J, K, L, M, N constitute the membrane sector of the complex.</text>
</comment>
<accession>A0A975QKB3</accession>
<dbReference type="PANTHER" id="PTHR11432">
    <property type="entry name" value="NADH DEHYDROGENASE SUBUNIT 1"/>
    <property type="match status" value="1"/>
</dbReference>
<dbReference type="PROSITE" id="PS00198">
    <property type="entry name" value="4FE4S_FER_1"/>
    <property type="match status" value="2"/>
</dbReference>
<evidence type="ECO:0000256" key="1">
    <source>
        <dbReference type="ARBA" id="ARBA00004141"/>
    </source>
</evidence>
<feature type="domain" description="4Fe-4S ferredoxin-type" evidence="18">
    <location>
        <begin position="545"/>
        <end position="574"/>
    </location>
</feature>
<keyword evidence="20" id="KW-1185">Reference proteome</keyword>
<gene>
    <name evidence="14 19" type="primary">nuoH</name>
    <name evidence="15" type="synonym">nuoI</name>
    <name evidence="19" type="ORF">KGD82_24305</name>
</gene>
<comment type="function">
    <text evidence="14">NDH-1 shuttles electrons from NADH, via FMN and iron-sulfur (Fe-S) centers, to quinones in the respiratory chain. The immediate electron acceptor for the enzyme in this species is believed to be ubiquinone. Couples the redox reaction to proton translocation (for every two electrons transferred, four hydrogen ions are translocated across the cytoplasmic membrane), and thus conserves the redox energy in a proton gradient. This subunit may bind ubiquinone.</text>
</comment>
<dbReference type="NCBIfam" id="TIGR01971">
    <property type="entry name" value="NuoI"/>
    <property type="match status" value="1"/>
</dbReference>
<keyword evidence="13 15" id="KW-0472">Membrane</keyword>
<feature type="binding site" evidence="15">
    <location>
        <position position="557"/>
    </location>
    <ligand>
        <name>[4Fe-4S] cluster</name>
        <dbReference type="ChEBI" id="CHEBI:49883"/>
        <label>2</label>
    </ligand>
</feature>
<feature type="compositionally biased region" description="Basic and acidic residues" evidence="17">
    <location>
        <begin position="608"/>
        <end position="631"/>
    </location>
</feature>
<comment type="catalytic activity">
    <reaction evidence="15">
        <text>a quinone + NADH + 5 H(+)(in) = a quinol + NAD(+) + 4 H(+)(out)</text>
        <dbReference type="Rhea" id="RHEA:57888"/>
        <dbReference type="ChEBI" id="CHEBI:15378"/>
        <dbReference type="ChEBI" id="CHEBI:24646"/>
        <dbReference type="ChEBI" id="CHEBI:57540"/>
        <dbReference type="ChEBI" id="CHEBI:57945"/>
        <dbReference type="ChEBI" id="CHEBI:132124"/>
    </reaction>
</comment>
<keyword evidence="11 15" id="KW-0411">Iron-sulfur</keyword>
<dbReference type="FunFam" id="3.30.70.3270:FF:000007">
    <property type="entry name" value="NADH-quinone oxidoreductase subunit I"/>
    <property type="match status" value="1"/>
</dbReference>
<feature type="binding site" evidence="15">
    <location>
        <position position="515"/>
    </location>
    <ligand>
        <name>[4Fe-4S] cluster</name>
        <dbReference type="ChEBI" id="CHEBI:49883"/>
        <label>1</label>
    </ligand>
</feature>
<evidence type="ECO:0000256" key="7">
    <source>
        <dbReference type="ARBA" id="ARBA00022737"/>
    </source>
</evidence>
<keyword evidence="10 15" id="KW-0408">Iron</keyword>
<keyword evidence="4 14" id="KW-0812">Transmembrane</keyword>
<sequence>MTPAALDPRAAVLASESTLSAFGNDPWWITTIKALAIFVFLMICVLMMIMADRKVMGRMQQRHGPNRMGPFGLLQSLFDGIKLSLKEDLIPRGVDRFVYIAAPMIAAIPAFLAFSVIPIGPEVNLFGVMTPLQLTDLPIAALLVLATAALGVYGFVLGGWASQSPYALLGGLRASAQVISYEIAMGLSFVAVFIMAGTLTTSGIVAAQENLWFAVLLLPSFLIYIVTMVGETNRLPFDLAEGEGEIVGGFMTEYGSMKFTMFFLAEYVNMCTVAAVSVTLFLGGWYAPPGVTAILPGANEGWWPALWWLLKFVAVMFLFIWARGSLPRVRYDQLMKLGWKVLIPIQLVWITGVAVVRMLVIDDAHPLVIAAVVAGFTVATVAAIAAWVRFVRRERAEEARQRAENARRAHKEPSFGGFPVPPSTAAHYGSSVLAEPSRTATAATAERNQKKGRLPVLEWLNPVKGFGVTFHTMFKKVPTVEYPEVKRPTAPRFHGRHQLNRWADGLEKCIGCELCAWACPADAIYVEAGDNTEDDRYSPGERYGRVYQINYLRCILCGLCVEACPTRALTMTNEYELADDNRQSLIWTKEQLLAPLREGMEQPPHPMRLGDTDHDYYATGRGEHGTQDRPENTGAVR</sequence>
<evidence type="ECO:0000256" key="9">
    <source>
        <dbReference type="ARBA" id="ARBA00022989"/>
    </source>
</evidence>
<dbReference type="InterPro" id="IPR017896">
    <property type="entry name" value="4Fe4S_Fe-S-bd"/>
</dbReference>
<evidence type="ECO:0000256" key="10">
    <source>
        <dbReference type="ARBA" id="ARBA00023004"/>
    </source>
</evidence>
<proteinExistence type="inferred from homology"/>
<dbReference type="Proteomes" id="UP000682416">
    <property type="component" value="Chromosome"/>
</dbReference>
<keyword evidence="8 15" id="KW-1278">Translocase</keyword>
<feature type="transmembrane region" description="Helical" evidence="14">
    <location>
        <begin position="139"/>
        <end position="162"/>
    </location>
</feature>
<dbReference type="GO" id="GO:0048038">
    <property type="term" value="F:quinone binding"/>
    <property type="evidence" value="ECO:0007669"/>
    <property type="project" value="UniProtKB-KW"/>
</dbReference>
<comment type="similarity">
    <text evidence="15">Belongs to the complex I 23 kDa subunit family.</text>
</comment>
<evidence type="ECO:0000256" key="4">
    <source>
        <dbReference type="ARBA" id="ARBA00022692"/>
    </source>
</evidence>
<feature type="transmembrane region" description="Helical" evidence="14">
    <location>
        <begin position="27"/>
        <end position="51"/>
    </location>
</feature>
<dbReference type="PANTHER" id="PTHR11432:SF3">
    <property type="entry name" value="NADH-UBIQUINONE OXIDOREDUCTASE CHAIN 1"/>
    <property type="match status" value="1"/>
</dbReference>
<comment type="subcellular location">
    <subcellularLocation>
        <location evidence="14 16">Cell membrane</location>
        <topology evidence="14 16">Multi-pass membrane protein</topology>
    </subcellularLocation>
    <subcellularLocation>
        <location evidence="15">Cell membrane</location>
        <topology evidence="15">Peripheral membrane protein</topology>
    </subcellularLocation>
    <subcellularLocation>
        <location evidence="1">Membrane</location>
        <topology evidence="1">Multi-pass membrane protein</topology>
    </subcellularLocation>
</comment>
<feature type="transmembrane region" description="Helical" evidence="14">
    <location>
        <begin position="302"/>
        <end position="321"/>
    </location>
</feature>
<evidence type="ECO:0000313" key="20">
    <source>
        <dbReference type="Proteomes" id="UP000682416"/>
    </source>
</evidence>
<dbReference type="InterPro" id="IPR018086">
    <property type="entry name" value="NADH_UbQ_OxRdtase_su1_CS"/>
</dbReference>
<dbReference type="HAMAP" id="MF_01351">
    <property type="entry name" value="NDH1_NuoI"/>
    <property type="match status" value="1"/>
</dbReference>
<dbReference type="EC" id="7.1.1.-" evidence="15"/>
<feature type="binding site" evidence="15">
    <location>
        <position position="509"/>
    </location>
    <ligand>
        <name>[4Fe-4S] cluster</name>
        <dbReference type="ChEBI" id="CHEBI:49883"/>
        <label>1</label>
    </ligand>
</feature>
<keyword evidence="2 15" id="KW-1003">Cell membrane</keyword>
<evidence type="ECO:0000256" key="11">
    <source>
        <dbReference type="ARBA" id="ARBA00023014"/>
    </source>
</evidence>
<dbReference type="KEGG" id="nec:KGD82_24305"/>
<feature type="domain" description="4Fe-4S ferredoxin-type" evidence="18">
    <location>
        <begin position="499"/>
        <end position="529"/>
    </location>
</feature>
<keyword evidence="3 15" id="KW-0004">4Fe-4S</keyword>
<feature type="binding site" evidence="15">
    <location>
        <position position="554"/>
    </location>
    <ligand>
        <name>[4Fe-4S] cluster</name>
        <dbReference type="ChEBI" id="CHEBI:49883"/>
        <label>2</label>
    </ligand>
</feature>
<dbReference type="AlphaFoldDB" id="A0A975QKB3"/>
<keyword evidence="9 14" id="KW-1133">Transmembrane helix</keyword>
<keyword evidence="15" id="KW-0830">Ubiquinone</keyword>
<evidence type="ECO:0000256" key="14">
    <source>
        <dbReference type="HAMAP-Rule" id="MF_01350"/>
    </source>
</evidence>
<dbReference type="NCBIfam" id="NF004741">
    <property type="entry name" value="PRK06076.1-2"/>
    <property type="match status" value="1"/>
</dbReference>
<comment type="similarity">
    <text evidence="14 16">Belongs to the complex I subunit 1 family.</text>
</comment>
<dbReference type="NCBIfam" id="NF004537">
    <property type="entry name" value="PRK05888.1-3"/>
    <property type="match status" value="1"/>
</dbReference>
<feature type="transmembrane region" description="Helical" evidence="14">
    <location>
        <begin position="183"/>
        <end position="205"/>
    </location>
</feature>
<dbReference type="PROSITE" id="PS51379">
    <property type="entry name" value="4FE4S_FER_2"/>
    <property type="match status" value="2"/>
</dbReference>
<evidence type="ECO:0000313" key="19">
    <source>
        <dbReference type="EMBL" id="QVJ01249.1"/>
    </source>
</evidence>
<feature type="binding site" evidence="15">
    <location>
        <position position="564"/>
    </location>
    <ligand>
        <name>[4Fe-4S] cluster</name>
        <dbReference type="ChEBI" id="CHEBI:49883"/>
        <label>1</label>
    </ligand>
</feature>
<evidence type="ECO:0000259" key="18">
    <source>
        <dbReference type="PROSITE" id="PS51379"/>
    </source>
</evidence>
<reference evidence="19" key="1">
    <citation type="submission" date="2021-05" db="EMBL/GenBank/DDBJ databases">
        <authorList>
            <person name="Kaiqin L."/>
            <person name="Jian G."/>
        </authorList>
    </citation>
    <scope>NUCLEOTIDE SEQUENCE</scope>
    <source>
        <strain evidence="19">HDS5</strain>
    </source>
</reference>
<dbReference type="GO" id="GO:0005886">
    <property type="term" value="C:plasma membrane"/>
    <property type="evidence" value="ECO:0007669"/>
    <property type="project" value="UniProtKB-SubCell"/>
</dbReference>
<keyword evidence="7" id="KW-0677">Repeat</keyword>
<name>A0A975QKB3_9ACTN</name>
<dbReference type="GO" id="GO:0051539">
    <property type="term" value="F:4 iron, 4 sulfur cluster binding"/>
    <property type="evidence" value="ECO:0007669"/>
    <property type="project" value="UniProtKB-KW"/>
</dbReference>
<feature type="binding site" evidence="15">
    <location>
        <position position="512"/>
    </location>
    <ligand>
        <name>[4Fe-4S] cluster</name>
        <dbReference type="ChEBI" id="CHEBI:49883"/>
        <label>1</label>
    </ligand>
</feature>